<name>A0ABS8XNI8_9BURK</name>
<reference evidence="2 3" key="1">
    <citation type="submission" date="2021-12" db="EMBL/GenBank/DDBJ databases">
        <title>Genome seq of P8.</title>
        <authorList>
            <person name="Seo T."/>
        </authorList>
    </citation>
    <scope>NUCLEOTIDE SEQUENCE [LARGE SCALE GENOMIC DNA]</scope>
    <source>
        <strain evidence="2 3">P8</strain>
    </source>
</reference>
<evidence type="ECO:0000313" key="2">
    <source>
        <dbReference type="EMBL" id="MCE4554327.1"/>
    </source>
</evidence>
<evidence type="ECO:0000259" key="1">
    <source>
        <dbReference type="Pfam" id="PF04965"/>
    </source>
</evidence>
<dbReference type="Pfam" id="PF04965">
    <property type="entry name" value="GPW_gp25"/>
    <property type="match status" value="1"/>
</dbReference>
<comment type="caution">
    <text evidence="2">The sequence shown here is derived from an EMBL/GenBank/DDBJ whole genome shotgun (WGS) entry which is preliminary data.</text>
</comment>
<organism evidence="2 3">
    <name type="scientific">Pelomonas cellulosilytica</name>
    <dbReference type="NCBI Taxonomy" id="2906762"/>
    <lineage>
        <taxon>Bacteria</taxon>
        <taxon>Pseudomonadati</taxon>
        <taxon>Pseudomonadota</taxon>
        <taxon>Betaproteobacteria</taxon>
        <taxon>Burkholderiales</taxon>
        <taxon>Sphaerotilaceae</taxon>
        <taxon>Roseateles</taxon>
    </lineage>
</organism>
<accession>A0ABS8XNI8</accession>
<dbReference type="Proteomes" id="UP001200741">
    <property type="component" value="Unassembled WGS sequence"/>
</dbReference>
<dbReference type="Gene3D" id="3.10.450.40">
    <property type="match status" value="1"/>
</dbReference>
<dbReference type="SUPFAM" id="SSF160719">
    <property type="entry name" value="gpW/gp25-like"/>
    <property type="match status" value="1"/>
</dbReference>
<keyword evidence="3" id="KW-1185">Reference proteome</keyword>
<proteinExistence type="predicted"/>
<dbReference type="InterPro" id="IPR007048">
    <property type="entry name" value="IraD/Gp25-like"/>
</dbReference>
<feature type="domain" description="IraD/Gp25-like" evidence="1">
    <location>
        <begin position="29"/>
        <end position="119"/>
    </location>
</feature>
<gene>
    <name evidence="2" type="ORF">LXT13_07690</name>
</gene>
<dbReference type="EMBL" id="JAJTWU010000003">
    <property type="protein sequence ID" value="MCE4554327.1"/>
    <property type="molecule type" value="Genomic_DNA"/>
</dbReference>
<sequence length="141" mass="15529">MDGDIGFLGTGWAFPPAFDRRSCSAVTASGVEDVEESLHILLGTTPGERLMHPSYGCNLRRMVFQTINTSALTEIRSLIEKAVLLFEPRIALDAVTFDTTTLPDGLLRIRLDYRLRASNSPHNLVYPLYLREGHAAGGRAP</sequence>
<evidence type="ECO:0000313" key="3">
    <source>
        <dbReference type="Proteomes" id="UP001200741"/>
    </source>
</evidence>
<protein>
    <submittedName>
        <fullName evidence="2">GPW/gp25 family protein</fullName>
    </submittedName>
</protein>
<dbReference type="RefSeq" id="WP_233371253.1">
    <property type="nucleotide sequence ID" value="NZ_JAJTWU010000003.1"/>
</dbReference>